<keyword evidence="2" id="KW-1185">Reference proteome</keyword>
<name>A0A914QDF0_9BILA</name>
<proteinExistence type="predicted"/>
<dbReference type="SUPFAM" id="SSF54236">
    <property type="entry name" value="Ubiquitin-like"/>
    <property type="match status" value="1"/>
</dbReference>
<dbReference type="InterPro" id="IPR029071">
    <property type="entry name" value="Ubiquitin-like_domsf"/>
</dbReference>
<sequence>MEEIEIQCVYLRRRENQPDEYDRRIVKCTRRERILQFRSKVAEAFQISPTTIKLINRGKLVELNPILSLIDVEIDQSSTVHVLDLSQKAPSMSRRRPQSAATPFLPHSTPEMPNVIRMANARSTTLTELSVNRYCMNFVYTEALCPQEQLDAIIRSLAESFRNKYNVDVDVQRRNGQPFEGDITFDVAFRAPAIMPSGAYNRYEAIKTLLIRQKLFITVVEKHLIDKIQNPQENSVPSNFDEIVLQEMDRVETMELFCNNDYFSDDVSNAMMNEFVSSLESEVNDEVPLLGNVLQIRHLVPTDYYNILDMSAKLDQEAYKLTNLQRTLFNSDQTVDPKVADLFTVLLRRIHHLQAHIQHIFSEISLRTNDSLRVAYPQGVLSTFSGLNPDITLTITFMTTTVENRNFMLHDQ</sequence>
<evidence type="ECO:0000313" key="2">
    <source>
        <dbReference type="Proteomes" id="UP000887578"/>
    </source>
</evidence>
<dbReference type="AlphaFoldDB" id="A0A914QDF0"/>
<reference evidence="3" key="1">
    <citation type="submission" date="2022-11" db="UniProtKB">
        <authorList>
            <consortium name="WormBaseParasite"/>
        </authorList>
    </citation>
    <scope>IDENTIFICATION</scope>
</reference>
<feature type="region of interest" description="Disordered" evidence="1">
    <location>
        <begin position="88"/>
        <end position="107"/>
    </location>
</feature>
<evidence type="ECO:0000256" key="1">
    <source>
        <dbReference type="SAM" id="MobiDB-lite"/>
    </source>
</evidence>
<dbReference type="WBParaSite" id="PDA_v2.g25189.t1">
    <property type="protein sequence ID" value="PDA_v2.g25189.t1"/>
    <property type="gene ID" value="PDA_v2.g25189"/>
</dbReference>
<accession>A0A914QDF0</accession>
<protein>
    <submittedName>
        <fullName evidence="3">Ubiquitin-like domain-containing protein</fullName>
    </submittedName>
</protein>
<evidence type="ECO:0000313" key="3">
    <source>
        <dbReference type="WBParaSite" id="PDA_v2.g25189.t1"/>
    </source>
</evidence>
<organism evidence="2 3">
    <name type="scientific">Panagrolaimus davidi</name>
    <dbReference type="NCBI Taxonomy" id="227884"/>
    <lineage>
        <taxon>Eukaryota</taxon>
        <taxon>Metazoa</taxon>
        <taxon>Ecdysozoa</taxon>
        <taxon>Nematoda</taxon>
        <taxon>Chromadorea</taxon>
        <taxon>Rhabditida</taxon>
        <taxon>Tylenchina</taxon>
        <taxon>Panagrolaimomorpha</taxon>
        <taxon>Panagrolaimoidea</taxon>
        <taxon>Panagrolaimidae</taxon>
        <taxon>Panagrolaimus</taxon>
    </lineage>
</organism>
<dbReference type="Gene3D" id="3.10.20.90">
    <property type="entry name" value="Phosphatidylinositol 3-kinase Catalytic Subunit, Chain A, domain 1"/>
    <property type="match status" value="1"/>
</dbReference>
<dbReference type="Proteomes" id="UP000887578">
    <property type="component" value="Unplaced"/>
</dbReference>